<dbReference type="OrthoDB" id="5593278at2759"/>
<accession>A0A0C9Y3Q1</accession>
<reference evidence="1 2" key="1">
    <citation type="submission" date="2014-04" db="EMBL/GenBank/DDBJ databases">
        <authorList>
            <consortium name="DOE Joint Genome Institute"/>
            <person name="Kuo A."/>
            <person name="Kohler A."/>
            <person name="Costa M.D."/>
            <person name="Nagy L.G."/>
            <person name="Floudas D."/>
            <person name="Copeland A."/>
            <person name="Barry K.W."/>
            <person name="Cichocki N."/>
            <person name="Veneault-Fourrey C."/>
            <person name="LaButti K."/>
            <person name="Lindquist E.A."/>
            <person name="Lipzen A."/>
            <person name="Lundell T."/>
            <person name="Morin E."/>
            <person name="Murat C."/>
            <person name="Sun H."/>
            <person name="Tunlid A."/>
            <person name="Henrissat B."/>
            <person name="Grigoriev I.V."/>
            <person name="Hibbett D.S."/>
            <person name="Martin F."/>
            <person name="Nordberg H.P."/>
            <person name="Cantor M.N."/>
            <person name="Hua S.X."/>
        </authorList>
    </citation>
    <scope>NUCLEOTIDE SEQUENCE [LARGE SCALE GENOMIC DNA]</scope>
    <source>
        <strain evidence="1 2">441</strain>
    </source>
</reference>
<dbReference type="Proteomes" id="UP000054018">
    <property type="component" value="Unassembled WGS sequence"/>
</dbReference>
<dbReference type="HOGENOM" id="CLU_105927_0_0_1"/>
<dbReference type="Gene3D" id="3.30.230.90">
    <property type="match status" value="1"/>
</dbReference>
<evidence type="ECO:0000313" key="2">
    <source>
        <dbReference type="Proteomes" id="UP000054018"/>
    </source>
</evidence>
<dbReference type="GO" id="GO:0043248">
    <property type="term" value="P:proteasome assembly"/>
    <property type="evidence" value="ECO:0007669"/>
    <property type="project" value="InterPro"/>
</dbReference>
<reference evidence="2" key="2">
    <citation type="submission" date="2015-01" db="EMBL/GenBank/DDBJ databases">
        <title>Evolutionary Origins and Diversification of the Mycorrhizal Mutualists.</title>
        <authorList>
            <consortium name="DOE Joint Genome Institute"/>
            <consortium name="Mycorrhizal Genomics Consortium"/>
            <person name="Kohler A."/>
            <person name="Kuo A."/>
            <person name="Nagy L.G."/>
            <person name="Floudas D."/>
            <person name="Copeland A."/>
            <person name="Barry K.W."/>
            <person name="Cichocki N."/>
            <person name="Veneault-Fourrey C."/>
            <person name="LaButti K."/>
            <person name="Lindquist E.A."/>
            <person name="Lipzen A."/>
            <person name="Lundell T."/>
            <person name="Morin E."/>
            <person name="Murat C."/>
            <person name="Riley R."/>
            <person name="Ohm R."/>
            <person name="Sun H."/>
            <person name="Tunlid A."/>
            <person name="Henrissat B."/>
            <person name="Grigoriev I.V."/>
            <person name="Hibbett D.S."/>
            <person name="Martin F."/>
        </authorList>
    </citation>
    <scope>NUCLEOTIDE SEQUENCE [LARGE SCALE GENOMIC DNA]</scope>
    <source>
        <strain evidence="2">441</strain>
    </source>
</reference>
<evidence type="ECO:0000313" key="1">
    <source>
        <dbReference type="EMBL" id="KIK19325.1"/>
    </source>
</evidence>
<gene>
    <name evidence="1" type="ORF">PISMIDRAFT_107883</name>
</gene>
<protein>
    <recommendedName>
        <fullName evidence="3">Proteasome assembly chaperone 3</fullName>
    </recommendedName>
</protein>
<dbReference type="PANTHER" id="PTHR31051:SF1">
    <property type="entry name" value="PROTEASOME ASSEMBLY CHAPERONE 3"/>
    <property type="match status" value="1"/>
</dbReference>
<keyword evidence="2" id="KW-1185">Reference proteome</keyword>
<dbReference type="EMBL" id="KN833786">
    <property type="protein sequence ID" value="KIK19325.1"/>
    <property type="molecule type" value="Genomic_DNA"/>
</dbReference>
<proteinExistence type="predicted"/>
<name>A0A0C9Y3Q1_9AGAM</name>
<sequence>MLINSSQACVEIIDGIRTDLLIQPFADRIFVQITQLGKVGSLIQVSMPSTVLLASNGVSDSSGHALPAPPAALQLMPLFGSASSEHLRSLHSLYAAQVATLIWCAGGHTLGGSDRRSVIVGIALRRSTPTVEEGFDEHERKTFHETMRVLASMLK</sequence>
<organism evidence="1 2">
    <name type="scientific">Pisolithus microcarpus 441</name>
    <dbReference type="NCBI Taxonomy" id="765257"/>
    <lineage>
        <taxon>Eukaryota</taxon>
        <taxon>Fungi</taxon>
        <taxon>Dikarya</taxon>
        <taxon>Basidiomycota</taxon>
        <taxon>Agaricomycotina</taxon>
        <taxon>Agaricomycetes</taxon>
        <taxon>Agaricomycetidae</taxon>
        <taxon>Boletales</taxon>
        <taxon>Sclerodermatineae</taxon>
        <taxon>Pisolithaceae</taxon>
        <taxon>Pisolithus</taxon>
    </lineage>
</organism>
<dbReference type="AlphaFoldDB" id="A0A0C9Y3Q1"/>
<dbReference type="InterPro" id="IPR018788">
    <property type="entry name" value="Proteasome_assmbl_chp_3"/>
</dbReference>
<dbReference type="InterPro" id="IPR053720">
    <property type="entry name" value="Psm_Assembly_Chaperone"/>
</dbReference>
<dbReference type="PANTHER" id="PTHR31051">
    <property type="entry name" value="PROTEASOME ASSEMBLY CHAPERONE 3"/>
    <property type="match status" value="1"/>
</dbReference>
<evidence type="ECO:0008006" key="3">
    <source>
        <dbReference type="Google" id="ProtNLM"/>
    </source>
</evidence>
<dbReference type="STRING" id="765257.A0A0C9Y3Q1"/>